<protein>
    <submittedName>
        <fullName evidence="1">Uncharacterized protein</fullName>
    </submittedName>
</protein>
<comment type="caution">
    <text evidence="1">The sequence shown here is derived from an EMBL/GenBank/DDBJ whole genome shotgun (WGS) entry which is preliminary data.</text>
</comment>
<reference evidence="1" key="1">
    <citation type="submission" date="2021-02" db="EMBL/GenBank/DDBJ databases">
        <authorList>
            <person name="Vanwijnsberghe S."/>
        </authorList>
    </citation>
    <scope>NUCLEOTIDE SEQUENCE</scope>
    <source>
        <strain evidence="1">R-70211</strain>
    </source>
</reference>
<sequence length="179" mass="19904">MPLRYGVTSPSANPVNMYFSRPKNGLDRRAESYQHSMLPPYNRLASRNHFSSIAEANLQLGLVPPSCAHGGHTKKRGALPGRRKKPSVAAACHSKRNRRSAYPLKRMHYAGVDDRLAVAVQRFIVALAVSFPCRHFGPTANFSVPRFRKIATLKYPNVRFDGLRAARIADGQKSVLIPI</sequence>
<organism evidence="1 2">
    <name type="scientific">Paraburkholderia domus</name>
    <dbReference type="NCBI Taxonomy" id="2793075"/>
    <lineage>
        <taxon>Bacteria</taxon>
        <taxon>Pseudomonadati</taxon>
        <taxon>Pseudomonadota</taxon>
        <taxon>Betaproteobacteria</taxon>
        <taxon>Burkholderiales</taxon>
        <taxon>Burkholderiaceae</taxon>
        <taxon>Paraburkholderia</taxon>
    </lineage>
</organism>
<evidence type="ECO:0000313" key="2">
    <source>
        <dbReference type="Proteomes" id="UP000675121"/>
    </source>
</evidence>
<name>A0A9N8N8R8_9BURK</name>
<gene>
    <name evidence="1" type="ORF">R70211_07262</name>
</gene>
<evidence type="ECO:0000313" key="1">
    <source>
        <dbReference type="EMBL" id="CAE6964919.1"/>
    </source>
</evidence>
<dbReference type="AlphaFoldDB" id="A0A9N8N8R8"/>
<proteinExistence type="predicted"/>
<accession>A0A9N8N8R8</accession>
<dbReference type="EMBL" id="CAJNAS010000037">
    <property type="protein sequence ID" value="CAE6964919.1"/>
    <property type="molecule type" value="Genomic_DNA"/>
</dbReference>
<keyword evidence="2" id="KW-1185">Reference proteome</keyword>
<dbReference type="Proteomes" id="UP000675121">
    <property type="component" value="Unassembled WGS sequence"/>
</dbReference>